<proteinExistence type="predicted"/>
<dbReference type="OrthoDB" id="9787514at2"/>
<dbReference type="STRING" id="396588.Tgr7_1144"/>
<dbReference type="Gene3D" id="3.30.70.270">
    <property type="match status" value="1"/>
</dbReference>
<dbReference type="Pfam" id="PF00563">
    <property type="entry name" value="EAL"/>
    <property type="match status" value="1"/>
</dbReference>
<evidence type="ECO:0000313" key="6">
    <source>
        <dbReference type="EMBL" id="ACL72230.1"/>
    </source>
</evidence>
<dbReference type="SUPFAM" id="SSF52172">
    <property type="entry name" value="CheY-like"/>
    <property type="match status" value="1"/>
</dbReference>
<dbReference type="CDD" id="cd01948">
    <property type="entry name" value="EAL"/>
    <property type="match status" value="1"/>
</dbReference>
<dbReference type="SMART" id="SM00448">
    <property type="entry name" value="REC"/>
    <property type="match status" value="1"/>
</dbReference>
<dbReference type="CDD" id="cd00156">
    <property type="entry name" value="REC"/>
    <property type="match status" value="1"/>
</dbReference>
<dbReference type="SMART" id="SM00267">
    <property type="entry name" value="GGDEF"/>
    <property type="match status" value="1"/>
</dbReference>
<dbReference type="HOGENOM" id="CLU_000445_70_50_6"/>
<dbReference type="eggNOG" id="COG5001">
    <property type="taxonomic scope" value="Bacteria"/>
</dbReference>
<dbReference type="SMART" id="SM00052">
    <property type="entry name" value="EAL"/>
    <property type="match status" value="1"/>
</dbReference>
<evidence type="ECO:0000313" key="7">
    <source>
        <dbReference type="Proteomes" id="UP000002383"/>
    </source>
</evidence>
<dbReference type="PANTHER" id="PTHR44757:SF4">
    <property type="entry name" value="DIGUANYLATE CYCLASE DGCE-RELATED"/>
    <property type="match status" value="1"/>
</dbReference>
<accession>B8GPR3</accession>
<dbReference type="InterPro" id="IPR000160">
    <property type="entry name" value="GGDEF_dom"/>
</dbReference>
<feature type="modified residue" description="4-aspartylphosphate" evidence="2">
    <location>
        <position position="62"/>
    </location>
</feature>
<dbReference type="Pfam" id="PF00990">
    <property type="entry name" value="GGDEF"/>
    <property type="match status" value="1"/>
</dbReference>
<dbReference type="PROSITE" id="PS50887">
    <property type="entry name" value="GGDEF"/>
    <property type="match status" value="1"/>
</dbReference>
<dbReference type="Gene3D" id="3.20.20.450">
    <property type="entry name" value="EAL domain"/>
    <property type="match status" value="1"/>
</dbReference>
<dbReference type="Gene3D" id="3.40.50.2300">
    <property type="match status" value="1"/>
</dbReference>
<dbReference type="InterPro" id="IPR001633">
    <property type="entry name" value="EAL_dom"/>
</dbReference>
<dbReference type="CDD" id="cd01949">
    <property type="entry name" value="GGDEF"/>
    <property type="match status" value="1"/>
</dbReference>
<dbReference type="SUPFAM" id="SSF55073">
    <property type="entry name" value="Nucleotide cyclase"/>
    <property type="match status" value="1"/>
</dbReference>
<dbReference type="NCBIfam" id="TIGR00254">
    <property type="entry name" value="GGDEF"/>
    <property type="match status" value="1"/>
</dbReference>
<dbReference type="GO" id="GO:0000160">
    <property type="term" value="P:phosphorelay signal transduction system"/>
    <property type="evidence" value="ECO:0007669"/>
    <property type="project" value="InterPro"/>
</dbReference>
<feature type="domain" description="GGDEF" evidence="5">
    <location>
        <begin position="175"/>
        <end position="308"/>
    </location>
</feature>
<dbReference type="EMBL" id="CP001339">
    <property type="protein sequence ID" value="ACL72230.1"/>
    <property type="molecule type" value="Genomic_DNA"/>
</dbReference>
<organism evidence="6 7">
    <name type="scientific">Thioalkalivibrio sulfidiphilus (strain HL-EbGR7)</name>
    <dbReference type="NCBI Taxonomy" id="396588"/>
    <lineage>
        <taxon>Bacteria</taxon>
        <taxon>Pseudomonadati</taxon>
        <taxon>Pseudomonadota</taxon>
        <taxon>Gammaproteobacteria</taxon>
        <taxon>Chromatiales</taxon>
        <taxon>Ectothiorhodospiraceae</taxon>
        <taxon>Thioalkalivibrio</taxon>
    </lineage>
</organism>
<feature type="domain" description="Response regulatory" evidence="3">
    <location>
        <begin position="10"/>
        <end position="127"/>
    </location>
</feature>
<comment type="cofactor">
    <cofactor evidence="1">
        <name>Mg(2+)</name>
        <dbReference type="ChEBI" id="CHEBI:18420"/>
    </cofactor>
</comment>
<dbReference type="RefSeq" id="WP_012637714.1">
    <property type="nucleotide sequence ID" value="NC_011901.1"/>
</dbReference>
<dbReference type="InterPro" id="IPR001789">
    <property type="entry name" value="Sig_transdc_resp-reg_receiver"/>
</dbReference>
<dbReference type="InterPro" id="IPR052155">
    <property type="entry name" value="Biofilm_reg_signaling"/>
</dbReference>
<dbReference type="SUPFAM" id="SSF141868">
    <property type="entry name" value="EAL domain-like"/>
    <property type="match status" value="1"/>
</dbReference>
<dbReference type="GO" id="GO:0003824">
    <property type="term" value="F:catalytic activity"/>
    <property type="evidence" value="ECO:0007669"/>
    <property type="project" value="UniProtKB-ARBA"/>
</dbReference>
<reference evidence="6 7" key="1">
    <citation type="journal article" date="2011" name="Stand. Genomic Sci.">
        <title>Complete genome sequence of 'Thioalkalivibrio sulfidophilus' HL-EbGr7.</title>
        <authorList>
            <person name="Muyzer G."/>
            <person name="Sorokin D.Y."/>
            <person name="Mavromatis K."/>
            <person name="Lapidus A."/>
            <person name="Clum A."/>
            <person name="Ivanova N."/>
            <person name="Pati A."/>
            <person name="d'Haeseleer P."/>
            <person name="Woyke T."/>
            <person name="Kyrpides N.C."/>
        </authorList>
    </citation>
    <scope>NUCLEOTIDE SEQUENCE [LARGE SCALE GENOMIC DNA]</scope>
    <source>
        <strain evidence="6 7">HL-EbGR7</strain>
    </source>
</reference>
<evidence type="ECO:0000256" key="1">
    <source>
        <dbReference type="ARBA" id="ARBA00001946"/>
    </source>
</evidence>
<dbReference type="FunFam" id="3.30.70.270:FF:000001">
    <property type="entry name" value="Diguanylate cyclase domain protein"/>
    <property type="match status" value="1"/>
</dbReference>
<keyword evidence="2" id="KW-0597">Phosphoprotein</keyword>
<sequence>MDSVAAHPLRLLLVEDSENDAVLVLRALQRGGFSPDCTRVDSIEQLQTALESGHAWDLIITDHNLPGFDSGHCLRLVRERDQDIPVIIVSGSIGEEIAVSAMRNGAQDYILKDNLSRLAPAIDRELRDHEVRRQNRQAQEAINHLALHDSLTGLINRHGFETRLKEALAKARRQRPSALLYIDLDQFKLVNDTCGHQAGDDLLRQLASLLQIPVREHDTLARLGGDEFGVLLDECTLEQAEQVARRMLSIVNDFRYTWGEHNFRIGASIGLTLLDDPDLSLSDVMRHADMACYAAKDKGRNRVHLFREDDRTLMARHSEMQWTARINEALEQDRFLLYYQEIHPLKPDTAGHCEILLRMLDPSGEVISPWAFIPAAERYNLMPTVDRKVLELTLPRIRQLLREGQVPKGYRWFINLSGLTLGDDAFLAHVTERLREHAIPPEALGFEITETAVIANLGNAVRFIQRMRDLGCHVALDDFGTGLSSFSYLSNIPADYIKIDGGFVRDMHENEMHQAIVEAINRIGHVAGLRTIAEFVETEGVRQRLAQLGVDYAQGYGIARPRPLPHIARQP</sequence>
<dbReference type="InterPro" id="IPR035919">
    <property type="entry name" value="EAL_sf"/>
</dbReference>
<dbReference type="KEGG" id="tgr:Tgr7_1144"/>
<dbReference type="Proteomes" id="UP000002383">
    <property type="component" value="Chromosome"/>
</dbReference>
<dbReference type="InterPro" id="IPR029787">
    <property type="entry name" value="Nucleotide_cyclase"/>
</dbReference>
<dbReference type="AlphaFoldDB" id="B8GPR3"/>
<name>B8GPR3_THISH</name>
<evidence type="ECO:0000259" key="3">
    <source>
        <dbReference type="PROSITE" id="PS50110"/>
    </source>
</evidence>
<evidence type="ECO:0000256" key="2">
    <source>
        <dbReference type="PROSITE-ProRule" id="PRU00169"/>
    </source>
</evidence>
<gene>
    <name evidence="6" type="ordered locus">Tgr7_1144</name>
</gene>
<evidence type="ECO:0000259" key="5">
    <source>
        <dbReference type="PROSITE" id="PS50887"/>
    </source>
</evidence>
<dbReference type="PROSITE" id="PS50883">
    <property type="entry name" value="EAL"/>
    <property type="match status" value="1"/>
</dbReference>
<protein>
    <submittedName>
        <fullName evidence="6">Signal transduction protein</fullName>
    </submittedName>
</protein>
<dbReference type="PANTHER" id="PTHR44757">
    <property type="entry name" value="DIGUANYLATE CYCLASE DGCP"/>
    <property type="match status" value="1"/>
</dbReference>
<dbReference type="Pfam" id="PF00072">
    <property type="entry name" value="Response_reg"/>
    <property type="match status" value="1"/>
</dbReference>
<feature type="domain" description="EAL" evidence="4">
    <location>
        <begin position="319"/>
        <end position="571"/>
    </location>
</feature>
<keyword evidence="7" id="KW-1185">Reference proteome</keyword>
<evidence type="ECO:0000259" key="4">
    <source>
        <dbReference type="PROSITE" id="PS50883"/>
    </source>
</evidence>
<dbReference type="InterPro" id="IPR043128">
    <property type="entry name" value="Rev_trsase/Diguanyl_cyclase"/>
</dbReference>
<dbReference type="InterPro" id="IPR011006">
    <property type="entry name" value="CheY-like_superfamily"/>
</dbReference>
<dbReference type="PROSITE" id="PS50110">
    <property type="entry name" value="RESPONSE_REGULATORY"/>
    <property type="match status" value="1"/>
</dbReference>